<evidence type="ECO:0000256" key="5">
    <source>
        <dbReference type="ARBA" id="ARBA00022985"/>
    </source>
</evidence>
<keyword evidence="6" id="KW-1133">Transmembrane helix</keyword>
<reference evidence="9 10" key="1">
    <citation type="submission" date="2023-07" db="EMBL/GenBank/DDBJ databases">
        <title>Genomic Encyclopedia of Type Strains, Phase IV (KMG-IV): sequencing the most valuable type-strain genomes for metagenomic binning, comparative biology and taxonomic classification.</title>
        <authorList>
            <person name="Goeker M."/>
        </authorList>
    </citation>
    <scope>NUCLEOTIDE SEQUENCE [LARGE SCALE GENOMIC DNA]</scope>
    <source>
        <strain evidence="9 10">DSM 15561</strain>
    </source>
</reference>
<dbReference type="Proteomes" id="UP001235094">
    <property type="component" value="Unassembled WGS sequence"/>
</dbReference>
<organism evidence="9 10">
    <name type="scientific">Ancylobacter amanitiformis</name>
    <dbReference type="NCBI Taxonomy" id="217069"/>
    <lineage>
        <taxon>Bacteria</taxon>
        <taxon>Pseudomonadati</taxon>
        <taxon>Pseudomonadota</taxon>
        <taxon>Alphaproteobacteria</taxon>
        <taxon>Hyphomicrobiales</taxon>
        <taxon>Xanthobacteraceae</taxon>
        <taxon>Ancylobacter</taxon>
    </lineage>
</organism>
<dbReference type="SUPFAM" id="SSF53448">
    <property type="entry name" value="Nucleotide-diphospho-sugar transferases"/>
    <property type="match status" value="1"/>
</dbReference>
<keyword evidence="4" id="KW-0812">Transmembrane</keyword>
<keyword evidence="2 9" id="KW-0328">Glycosyltransferase</keyword>
<evidence type="ECO:0000256" key="3">
    <source>
        <dbReference type="ARBA" id="ARBA00022679"/>
    </source>
</evidence>
<gene>
    <name evidence="9" type="ORF">QOZ99_000138</name>
</gene>
<dbReference type="InterPro" id="IPR029044">
    <property type="entry name" value="Nucleotide-diphossugar_trans"/>
</dbReference>
<name>A0ABU0LKN3_9HYPH</name>
<feature type="domain" description="Glycosyltransferase 2-like" evidence="8">
    <location>
        <begin position="24"/>
        <end position="186"/>
    </location>
</feature>
<dbReference type="InterPro" id="IPR050256">
    <property type="entry name" value="Glycosyltransferase_2"/>
</dbReference>
<keyword evidence="1" id="KW-1003">Cell membrane</keyword>
<keyword evidence="3 9" id="KW-0808">Transferase</keyword>
<dbReference type="PANTHER" id="PTHR48090">
    <property type="entry name" value="UNDECAPRENYL-PHOSPHATE 4-DEOXY-4-FORMAMIDO-L-ARABINOSE TRANSFERASE-RELATED"/>
    <property type="match status" value="1"/>
</dbReference>
<dbReference type="InterPro" id="IPR001173">
    <property type="entry name" value="Glyco_trans_2-like"/>
</dbReference>
<evidence type="ECO:0000256" key="2">
    <source>
        <dbReference type="ARBA" id="ARBA00022676"/>
    </source>
</evidence>
<dbReference type="CDD" id="cd04179">
    <property type="entry name" value="DPM_DPG-synthase_like"/>
    <property type="match status" value="1"/>
</dbReference>
<dbReference type="Gene3D" id="3.90.550.10">
    <property type="entry name" value="Spore Coat Polysaccharide Biosynthesis Protein SpsA, Chain A"/>
    <property type="match status" value="1"/>
</dbReference>
<dbReference type="RefSeq" id="WP_306887946.1">
    <property type="nucleotide sequence ID" value="NZ_JAUSVR010000001.1"/>
</dbReference>
<dbReference type="GO" id="GO:0004582">
    <property type="term" value="F:dolichyl-phosphate beta-D-mannosyltransferase activity"/>
    <property type="evidence" value="ECO:0007669"/>
    <property type="project" value="UniProtKB-EC"/>
</dbReference>
<evidence type="ECO:0000256" key="4">
    <source>
        <dbReference type="ARBA" id="ARBA00022692"/>
    </source>
</evidence>
<proteinExistence type="predicted"/>
<protein>
    <submittedName>
        <fullName evidence="9">Dolichol-phosphate mannosyltransferase</fullName>
        <ecNumber evidence="9">2.4.1.83</ecNumber>
    </submittedName>
</protein>
<dbReference type="Pfam" id="PF00535">
    <property type="entry name" value="Glycos_transf_2"/>
    <property type="match status" value="1"/>
</dbReference>
<evidence type="ECO:0000313" key="9">
    <source>
        <dbReference type="EMBL" id="MDQ0509261.1"/>
    </source>
</evidence>
<evidence type="ECO:0000256" key="6">
    <source>
        <dbReference type="ARBA" id="ARBA00022989"/>
    </source>
</evidence>
<keyword evidence="5" id="KW-0448">Lipopolysaccharide biosynthesis</keyword>
<dbReference type="EC" id="2.4.1.83" evidence="9"/>
<evidence type="ECO:0000256" key="1">
    <source>
        <dbReference type="ARBA" id="ARBA00022475"/>
    </source>
</evidence>
<dbReference type="PANTHER" id="PTHR48090:SF3">
    <property type="entry name" value="UNDECAPRENYL-PHOSPHATE 4-DEOXY-4-FORMAMIDO-L-ARABINOSE TRANSFERASE"/>
    <property type="match status" value="1"/>
</dbReference>
<keyword evidence="7" id="KW-0472">Membrane</keyword>
<keyword evidence="10" id="KW-1185">Reference proteome</keyword>
<evidence type="ECO:0000259" key="8">
    <source>
        <dbReference type="Pfam" id="PF00535"/>
    </source>
</evidence>
<accession>A0ABU0LKN3</accession>
<dbReference type="EMBL" id="JAUSVR010000001">
    <property type="protein sequence ID" value="MDQ0509261.1"/>
    <property type="molecule type" value="Genomic_DNA"/>
</dbReference>
<sequence length="257" mass="28289">MRHETFDPRLERTDARARALPDLSVVIAAKDEAGAIAGLIGEIDMALEGERFEIIIIDDGSSDATAEIVRGIGRAHPHVVLLGHRVSCGQSAAIRTGVQAALGPLIVTLDGDGQNDPADIPALLARYRDAAASAPARMIAGQRARRNDSLVKRLSSRIANRVRASLLGDGIADTGCGLKLFEREAFLRLPYFDHMHRFLPALMQREGYRVLTHRVNHRARRTGRSKYGTWGRLRVGIVDLAGVYWLRSRFTRPDIMA</sequence>
<evidence type="ECO:0000313" key="10">
    <source>
        <dbReference type="Proteomes" id="UP001235094"/>
    </source>
</evidence>
<comment type="caution">
    <text evidence="9">The sequence shown here is derived from an EMBL/GenBank/DDBJ whole genome shotgun (WGS) entry which is preliminary data.</text>
</comment>
<evidence type="ECO:0000256" key="7">
    <source>
        <dbReference type="ARBA" id="ARBA00023136"/>
    </source>
</evidence>